<dbReference type="Pfam" id="PF13960">
    <property type="entry name" value="DUF4218"/>
    <property type="match status" value="1"/>
</dbReference>
<comment type="caution">
    <text evidence="2">The sequence shown here is derived from an EMBL/GenBank/DDBJ whole genome shotgun (WGS) entry which is preliminary data.</text>
</comment>
<dbReference type="Proteomes" id="UP000826656">
    <property type="component" value="Unassembled WGS sequence"/>
</dbReference>
<dbReference type="InterPro" id="IPR025452">
    <property type="entry name" value="DUF4218"/>
</dbReference>
<accession>A0ABQ7WLS4</accession>
<reference evidence="2 3" key="1">
    <citation type="journal article" date="2021" name="bioRxiv">
        <title>Chromosome-scale and haplotype-resolved genome assembly of a tetraploid potato cultivar.</title>
        <authorList>
            <person name="Sun H."/>
            <person name="Jiao W.-B."/>
            <person name="Krause K."/>
            <person name="Campoy J.A."/>
            <person name="Goel M."/>
            <person name="Folz-Donahue K."/>
            <person name="Kukat C."/>
            <person name="Huettel B."/>
            <person name="Schneeberger K."/>
        </authorList>
    </citation>
    <scope>NUCLEOTIDE SEQUENCE [LARGE SCALE GENOMIC DNA]</scope>
    <source>
        <strain evidence="2">SolTubOtavaFocal</strain>
        <tissue evidence="2">Leaves</tissue>
    </source>
</reference>
<gene>
    <name evidence="2" type="ORF">KY290_001305</name>
</gene>
<evidence type="ECO:0000313" key="3">
    <source>
        <dbReference type="Proteomes" id="UP000826656"/>
    </source>
</evidence>
<dbReference type="PANTHER" id="PTHR48258:SF8">
    <property type="entry name" value="DUF4216 DOMAIN-CONTAINING PROTEIN"/>
    <property type="match status" value="1"/>
</dbReference>
<protein>
    <recommendedName>
        <fullName evidence="1">DUF4218 domain-containing protein</fullName>
    </recommendedName>
</protein>
<dbReference type="PANTHER" id="PTHR48258">
    <property type="entry name" value="DUF4218 DOMAIN-CONTAINING PROTEIN-RELATED"/>
    <property type="match status" value="1"/>
</dbReference>
<proteinExistence type="predicted"/>
<evidence type="ECO:0000259" key="1">
    <source>
        <dbReference type="Pfam" id="PF13960"/>
    </source>
</evidence>
<name>A0ABQ7WLS4_SOLTU</name>
<feature type="domain" description="DUF4218" evidence="1">
    <location>
        <begin position="45"/>
        <end position="156"/>
    </location>
</feature>
<evidence type="ECO:0000313" key="2">
    <source>
        <dbReference type="EMBL" id="KAH0781707.1"/>
    </source>
</evidence>
<organism evidence="2 3">
    <name type="scientific">Solanum tuberosum</name>
    <name type="common">Potato</name>
    <dbReference type="NCBI Taxonomy" id="4113"/>
    <lineage>
        <taxon>Eukaryota</taxon>
        <taxon>Viridiplantae</taxon>
        <taxon>Streptophyta</taxon>
        <taxon>Embryophyta</taxon>
        <taxon>Tracheophyta</taxon>
        <taxon>Spermatophyta</taxon>
        <taxon>Magnoliopsida</taxon>
        <taxon>eudicotyledons</taxon>
        <taxon>Gunneridae</taxon>
        <taxon>Pentapetalae</taxon>
        <taxon>asterids</taxon>
        <taxon>lamiids</taxon>
        <taxon>Solanales</taxon>
        <taxon>Solanaceae</taxon>
        <taxon>Solanoideae</taxon>
        <taxon>Solaneae</taxon>
        <taxon>Solanum</taxon>
    </lineage>
</organism>
<keyword evidence="3" id="KW-1185">Reference proteome</keyword>
<dbReference type="EMBL" id="JAIVGD010000001">
    <property type="protein sequence ID" value="KAH0781707.1"/>
    <property type="molecule type" value="Genomic_DNA"/>
</dbReference>
<sequence length="196" mass="22803">MKISGYKSHDAHFIMHYLLQIAVRKGLPKNVSLALIRLGNFFKAICSKVIRRADLEPMQIEIKEIVCELEKIFPPSFFDIMEHLPIHLVDKIRLGGPNHLRWMYSTERKMCKFKGLVRNRRYPEGCIAEGFDVEEFLIFGSRYLHYGVKTPFSRYRTEDDEDVEKEGDDLSLLFPKLGHPVGNGKKKIGKIFTMDL</sequence>